<keyword evidence="6 15" id="KW-0812">Transmembrane</keyword>
<dbReference type="Pfam" id="PF00512">
    <property type="entry name" value="HisKA"/>
    <property type="match status" value="1"/>
</dbReference>
<evidence type="ECO:0000256" key="4">
    <source>
        <dbReference type="ARBA" id="ARBA00022475"/>
    </source>
</evidence>
<dbReference type="Gene3D" id="1.10.287.130">
    <property type="match status" value="1"/>
</dbReference>
<dbReference type="InterPro" id="IPR036097">
    <property type="entry name" value="HisK_dim/P_sf"/>
</dbReference>
<dbReference type="InterPro" id="IPR036890">
    <property type="entry name" value="HATPase_C_sf"/>
</dbReference>
<evidence type="ECO:0000256" key="14">
    <source>
        <dbReference type="SAM" id="Coils"/>
    </source>
</evidence>
<dbReference type="SUPFAM" id="SSF47226">
    <property type="entry name" value="Histidine-containing phosphotransfer domain, HPT domain"/>
    <property type="match status" value="1"/>
</dbReference>
<keyword evidence="10" id="KW-0902">Two-component regulatory system</keyword>
<dbReference type="CDD" id="cd00082">
    <property type="entry name" value="HisKA"/>
    <property type="match status" value="1"/>
</dbReference>
<feature type="transmembrane region" description="Helical" evidence="15">
    <location>
        <begin position="12"/>
        <end position="32"/>
    </location>
</feature>
<name>A0A5R9KFK2_9BACT</name>
<dbReference type="SUPFAM" id="SSF55874">
    <property type="entry name" value="ATPase domain of HSP90 chaperone/DNA topoisomerase II/histidine kinase"/>
    <property type="match status" value="1"/>
</dbReference>
<dbReference type="RefSeq" id="WP_138281515.1">
    <property type="nucleotide sequence ID" value="NZ_BMGE01000002.1"/>
</dbReference>
<proteinExistence type="predicted"/>
<keyword evidence="8" id="KW-0067">ATP-binding</keyword>
<evidence type="ECO:0000256" key="9">
    <source>
        <dbReference type="ARBA" id="ARBA00022989"/>
    </source>
</evidence>
<feature type="modified residue" description="Phosphohistidine" evidence="12">
    <location>
        <position position="812"/>
    </location>
</feature>
<dbReference type="PROSITE" id="PS50112">
    <property type="entry name" value="PAS"/>
    <property type="match status" value="1"/>
</dbReference>
<dbReference type="SMART" id="SM00448">
    <property type="entry name" value="REC"/>
    <property type="match status" value="1"/>
</dbReference>
<dbReference type="SUPFAM" id="SSF55785">
    <property type="entry name" value="PYP-like sensor domain (PAS domain)"/>
    <property type="match status" value="1"/>
</dbReference>
<dbReference type="PROSITE" id="PS50113">
    <property type="entry name" value="PAC"/>
    <property type="match status" value="1"/>
</dbReference>
<dbReference type="SUPFAM" id="SSF52172">
    <property type="entry name" value="CheY-like"/>
    <property type="match status" value="1"/>
</dbReference>
<evidence type="ECO:0000259" key="18">
    <source>
        <dbReference type="PROSITE" id="PS50112"/>
    </source>
</evidence>
<feature type="domain" description="HPt" evidence="20">
    <location>
        <begin position="773"/>
        <end position="868"/>
    </location>
</feature>
<feature type="domain" description="PAC" evidence="19">
    <location>
        <begin position="300"/>
        <end position="357"/>
    </location>
</feature>
<dbReference type="InterPro" id="IPR001789">
    <property type="entry name" value="Sig_transdc_resp-reg_receiver"/>
</dbReference>
<dbReference type="Pfam" id="PF08448">
    <property type="entry name" value="PAS_4"/>
    <property type="match status" value="1"/>
</dbReference>
<evidence type="ECO:0000313" key="22">
    <source>
        <dbReference type="Proteomes" id="UP000309788"/>
    </source>
</evidence>
<dbReference type="Gene3D" id="1.20.120.160">
    <property type="entry name" value="HPT domain"/>
    <property type="match status" value="1"/>
</dbReference>
<dbReference type="AlphaFoldDB" id="A0A5R9KFK2"/>
<evidence type="ECO:0000256" key="8">
    <source>
        <dbReference type="ARBA" id="ARBA00022840"/>
    </source>
</evidence>
<accession>A0A5R9KFK2</accession>
<keyword evidence="11 15" id="KW-0472">Membrane</keyword>
<dbReference type="CDD" id="cd16922">
    <property type="entry name" value="HATPase_EvgS-ArcB-TorS-like"/>
    <property type="match status" value="1"/>
</dbReference>
<dbReference type="InterPro" id="IPR000014">
    <property type="entry name" value="PAS"/>
</dbReference>
<dbReference type="FunFam" id="3.30.565.10:FF:000010">
    <property type="entry name" value="Sensor histidine kinase RcsC"/>
    <property type="match status" value="1"/>
</dbReference>
<dbReference type="PRINTS" id="PR00344">
    <property type="entry name" value="BCTRLSENSOR"/>
</dbReference>
<dbReference type="CDD" id="cd17546">
    <property type="entry name" value="REC_hyHK_CKI1_RcsC-like"/>
    <property type="match status" value="1"/>
</dbReference>
<dbReference type="PANTHER" id="PTHR45339">
    <property type="entry name" value="HYBRID SIGNAL TRANSDUCTION HISTIDINE KINASE J"/>
    <property type="match status" value="1"/>
</dbReference>
<dbReference type="GO" id="GO:0000155">
    <property type="term" value="F:phosphorelay sensor kinase activity"/>
    <property type="evidence" value="ECO:0007669"/>
    <property type="project" value="InterPro"/>
</dbReference>
<dbReference type="InterPro" id="IPR003661">
    <property type="entry name" value="HisK_dim/P_dom"/>
</dbReference>
<dbReference type="SMART" id="SM00388">
    <property type="entry name" value="HisKA"/>
    <property type="match status" value="1"/>
</dbReference>
<evidence type="ECO:0000256" key="7">
    <source>
        <dbReference type="ARBA" id="ARBA00022741"/>
    </source>
</evidence>
<feature type="domain" description="PAS" evidence="18">
    <location>
        <begin position="225"/>
        <end position="267"/>
    </location>
</feature>
<evidence type="ECO:0000259" key="16">
    <source>
        <dbReference type="PROSITE" id="PS50109"/>
    </source>
</evidence>
<evidence type="ECO:0000259" key="20">
    <source>
        <dbReference type="PROSITE" id="PS50894"/>
    </source>
</evidence>
<dbReference type="InterPro" id="IPR005467">
    <property type="entry name" value="His_kinase_dom"/>
</dbReference>
<dbReference type="Gene3D" id="3.30.450.20">
    <property type="entry name" value="PAS domain"/>
    <property type="match status" value="1"/>
</dbReference>
<dbReference type="EMBL" id="VCEI01000021">
    <property type="protein sequence ID" value="TLU94889.1"/>
    <property type="molecule type" value="Genomic_DNA"/>
</dbReference>
<dbReference type="NCBIfam" id="TIGR00229">
    <property type="entry name" value="sensory_box"/>
    <property type="match status" value="1"/>
</dbReference>
<sequence>MPGTTRNNSFKWYYASIYLGLVLIFGSQYFTYKNVRDLSLNNTRLNVTVGVLNQIANFGLVTKDFQSNMRGYLITKNSELLSDNYNKKIQLVGITDTLFNLVRSDAAQTRRVQELLKISGKIVFYTQNVITVYRTQGEEAAFHLLQEGEGIRLNNLLTDKINEINSEANSNLNERRRLVASTQKNSVLFIFVTGAAGFLLSLLSIVLLNRDKRKLRRMQKEINEKERVVNQYLEAIPDGVLVINKENEIVLLNQSGREILGVRSTNLEALNEELNTVKLLDPTRYHIAFTRETLPVSRALRGEKLIGNKIDLVKENRLYHLETNVQPVIGLEGEITSAITVFRDITERANYEATLEKARTLAEKSVRVKDIFLSNVSHEIRTPLNAIIGFTNLLIGEVKDRKSIEYVGYIQYASKNLLELINDILDFSKIEAGQVHLEKMAVSITELVNSVSVIINQRAAEKGIVYQSVLSAGLPEIIEIDKLRLTQILLNVCGNAVKFTEKGSVKLLVEPIGEPVSGVQNIRFEVRDTGIGIAQDKIDEVFNRFVQATESTTRVFGGTGLGLSIVKSLVQLFNGTLNLKSEVGKGSAFTIDIPVRIMTDAVLQEDLERTIDFNGSITSLKILAAEDNTLNQKLLKAIFERLDIPLTIVNNGQEAIEKLQAESFDIVLMDIQMPVMDGYTAIRKIRSSISKTIPIITMTAHAMIGEKEECLSIGANSYISKPFKESELLYTIAHLGNKENIVTPHNQSTNQNQNTMTDSIINLEYLNEITGGDEELREELIALYEKDSKTQLSAIEEASHTMNQEQMRQAVHKFRSSLFSVGMLSTANQYKELEAILKQGKWESSLNQKLEELKAESELGLQQLKMLS</sequence>
<evidence type="ECO:0000313" key="21">
    <source>
        <dbReference type="EMBL" id="TLU94889.1"/>
    </source>
</evidence>
<feature type="domain" description="Histidine kinase" evidence="16">
    <location>
        <begin position="375"/>
        <end position="597"/>
    </location>
</feature>
<evidence type="ECO:0000256" key="13">
    <source>
        <dbReference type="PROSITE-ProRule" id="PRU00169"/>
    </source>
</evidence>
<comment type="catalytic activity">
    <reaction evidence="1">
        <text>ATP + protein L-histidine = ADP + protein N-phospho-L-histidine.</text>
        <dbReference type="EC" id="2.7.13.3"/>
    </reaction>
</comment>
<evidence type="ECO:0000256" key="5">
    <source>
        <dbReference type="ARBA" id="ARBA00022553"/>
    </source>
</evidence>
<dbReference type="Gene3D" id="3.30.565.10">
    <property type="entry name" value="Histidine kinase-like ATPase, C-terminal domain"/>
    <property type="match status" value="1"/>
</dbReference>
<keyword evidence="9 15" id="KW-1133">Transmembrane helix</keyword>
<reference evidence="21 22" key="1">
    <citation type="submission" date="2019-05" db="EMBL/GenBank/DDBJ databases">
        <authorList>
            <person name="Qu J.-H."/>
        </authorList>
    </citation>
    <scope>NUCLEOTIDE SEQUENCE [LARGE SCALE GENOMIC DNA]</scope>
    <source>
        <strain evidence="21 22">Z12</strain>
    </source>
</reference>
<evidence type="ECO:0000259" key="17">
    <source>
        <dbReference type="PROSITE" id="PS50110"/>
    </source>
</evidence>
<dbReference type="Pfam" id="PF00072">
    <property type="entry name" value="Response_reg"/>
    <property type="match status" value="1"/>
</dbReference>
<dbReference type="SMART" id="SM00387">
    <property type="entry name" value="HATPase_c"/>
    <property type="match status" value="1"/>
</dbReference>
<dbReference type="Pfam" id="PF02518">
    <property type="entry name" value="HATPase_c"/>
    <property type="match status" value="1"/>
</dbReference>
<dbReference type="InterPro" id="IPR007891">
    <property type="entry name" value="CHASE3"/>
</dbReference>
<dbReference type="SUPFAM" id="SSF47384">
    <property type="entry name" value="Homodimeric domain of signal transducing histidine kinase"/>
    <property type="match status" value="1"/>
</dbReference>
<feature type="transmembrane region" description="Helical" evidence="15">
    <location>
        <begin position="187"/>
        <end position="208"/>
    </location>
</feature>
<evidence type="ECO:0000256" key="11">
    <source>
        <dbReference type="ARBA" id="ARBA00023136"/>
    </source>
</evidence>
<dbReference type="InterPro" id="IPR013656">
    <property type="entry name" value="PAS_4"/>
</dbReference>
<keyword evidence="4" id="KW-1003">Cell membrane</keyword>
<dbReference type="GO" id="GO:0005524">
    <property type="term" value="F:ATP binding"/>
    <property type="evidence" value="ECO:0007669"/>
    <property type="project" value="UniProtKB-KW"/>
</dbReference>
<evidence type="ECO:0000256" key="12">
    <source>
        <dbReference type="PROSITE-ProRule" id="PRU00110"/>
    </source>
</evidence>
<gene>
    <name evidence="21" type="ORF">FEM55_11800</name>
</gene>
<dbReference type="InterPro" id="IPR035965">
    <property type="entry name" value="PAS-like_dom_sf"/>
</dbReference>
<dbReference type="PROSITE" id="PS50894">
    <property type="entry name" value="HPT"/>
    <property type="match status" value="1"/>
</dbReference>
<evidence type="ECO:0000256" key="15">
    <source>
        <dbReference type="SAM" id="Phobius"/>
    </source>
</evidence>
<dbReference type="InterPro" id="IPR011006">
    <property type="entry name" value="CheY-like_superfamily"/>
</dbReference>
<feature type="coiled-coil region" evidence="14">
    <location>
        <begin position="205"/>
        <end position="235"/>
    </location>
</feature>
<evidence type="ECO:0000256" key="2">
    <source>
        <dbReference type="ARBA" id="ARBA00004651"/>
    </source>
</evidence>
<feature type="domain" description="Response regulatory" evidence="17">
    <location>
        <begin position="621"/>
        <end position="736"/>
    </location>
</feature>
<dbReference type="InterPro" id="IPR004358">
    <property type="entry name" value="Sig_transdc_His_kin-like_C"/>
</dbReference>
<comment type="subcellular location">
    <subcellularLocation>
        <location evidence="2">Cell membrane</location>
        <topology evidence="2">Multi-pass membrane protein</topology>
    </subcellularLocation>
</comment>
<keyword evidence="7" id="KW-0547">Nucleotide-binding</keyword>
<evidence type="ECO:0000259" key="19">
    <source>
        <dbReference type="PROSITE" id="PS50113"/>
    </source>
</evidence>
<dbReference type="PROSITE" id="PS50110">
    <property type="entry name" value="RESPONSE_REGULATORY"/>
    <property type="match status" value="1"/>
</dbReference>
<keyword evidence="14" id="KW-0175">Coiled coil</keyword>
<dbReference type="PROSITE" id="PS50109">
    <property type="entry name" value="HIS_KIN"/>
    <property type="match status" value="1"/>
</dbReference>
<dbReference type="OrthoDB" id="9781208at2"/>
<dbReference type="InterPro" id="IPR008207">
    <property type="entry name" value="Sig_transdc_His_kin_Hpt_dom"/>
</dbReference>
<comment type="caution">
    <text evidence="21">The sequence shown here is derived from an EMBL/GenBank/DDBJ whole genome shotgun (WGS) entry which is preliminary data.</text>
</comment>
<evidence type="ECO:0000256" key="1">
    <source>
        <dbReference type="ARBA" id="ARBA00000085"/>
    </source>
</evidence>
<evidence type="ECO:0000256" key="3">
    <source>
        <dbReference type="ARBA" id="ARBA00012438"/>
    </source>
</evidence>
<organism evidence="21 22">
    <name type="scientific">Dyadobacter sediminis</name>
    <dbReference type="NCBI Taxonomy" id="1493691"/>
    <lineage>
        <taxon>Bacteria</taxon>
        <taxon>Pseudomonadati</taxon>
        <taxon>Bacteroidota</taxon>
        <taxon>Cytophagia</taxon>
        <taxon>Cytophagales</taxon>
        <taxon>Spirosomataceae</taxon>
        <taxon>Dyadobacter</taxon>
    </lineage>
</organism>
<dbReference type="InterPro" id="IPR036641">
    <property type="entry name" value="HPT_dom_sf"/>
</dbReference>
<dbReference type="Pfam" id="PF05227">
    <property type="entry name" value="CHASE3"/>
    <property type="match status" value="1"/>
</dbReference>
<protein>
    <recommendedName>
        <fullName evidence="3">histidine kinase</fullName>
        <ecNumber evidence="3">2.7.13.3</ecNumber>
    </recommendedName>
</protein>
<dbReference type="Proteomes" id="UP000309788">
    <property type="component" value="Unassembled WGS sequence"/>
</dbReference>
<dbReference type="PANTHER" id="PTHR45339:SF1">
    <property type="entry name" value="HYBRID SIGNAL TRANSDUCTION HISTIDINE KINASE J"/>
    <property type="match status" value="1"/>
</dbReference>
<dbReference type="InterPro" id="IPR000700">
    <property type="entry name" value="PAS-assoc_C"/>
</dbReference>
<keyword evidence="5 13" id="KW-0597">Phosphoprotein</keyword>
<evidence type="ECO:0000256" key="10">
    <source>
        <dbReference type="ARBA" id="ARBA00023012"/>
    </source>
</evidence>
<feature type="modified residue" description="4-aspartylphosphate" evidence="13">
    <location>
        <position position="670"/>
    </location>
</feature>
<dbReference type="EC" id="2.7.13.3" evidence="3"/>
<dbReference type="InterPro" id="IPR003594">
    <property type="entry name" value="HATPase_dom"/>
</dbReference>
<dbReference type="Gene3D" id="3.40.50.2300">
    <property type="match status" value="1"/>
</dbReference>
<keyword evidence="22" id="KW-1185">Reference proteome</keyword>
<dbReference type="GO" id="GO:0005886">
    <property type="term" value="C:plasma membrane"/>
    <property type="evidence" value="ECO:0007669"/>
    <property type="project" value="UniProtKB-SubCell"/>
</dbReference>
<evidence type="ECO:0000256" key="6">
    <source>
        <dbReference type="ARBA" id="ARBA00022692"/>
    </source>
</evidence>